<evidence type="ECO:0000256" key="6">
    <source>
        <dbReference type="ARBA" id="ARBA00022989"/>
    </source>
</evidence>
<evidence type="ECO:0000256" key="5">
    <source>
        <dbReference type="ARBA" id="ARBA00022692"/>
    </source>
</evidence>
<evidence type="ECO:0000256" key="1">
    <source>
        <dbReference type="ARBA" id="ARBA00004651"/>
    </source>
</evidence>
<proteinExistence type="inferred from homology"/>
<dbReference type="GO" id="GO:0005886">
    <property type="term" value="C:plasma membrane"/>
    <property type="evidence" value="ECO:0007669"/>
    <property type="project" value="UniProtKB-SubCell"/>
</dbReference>
<feature type="transmembrane region" description="Helical" evidence="8">
    <location>
        <begin position="413"/>
        <end position="433"/>
    </location>
</feature>
<dbReference type="STRING" id="8496.A0A151PIK3"/>
<dbReference type="PANTHER" id="PTHR11328">
    <property type="entry name" value="MAJOR FACILITATOR SUPERFAMILY DOMAIN-CONTAINING PROTEIN"/>
    <property type="match status" value="1"/>
</dbReference>
<keyword evidence="7 8" id="KW-0472">Membrane</keyword>
<dbReference type="AlphaFoldDB" id="A0A151PIK3"/>
<dbReference type="InterPro" id="IPR036259">
    <property type="entry name" value="MFS_trans_sf"/>
</dbReference>
<feature type="transmembrane region" description="Helical" evidence="8">
    <location>
        <begin position="127"/>
        <end position="150"/>
    </location>
</feature>
<gene>
    <name evidence="9" type="primary">MFSD2B</name>
    <name evidence="9" type="ORF">Y1Q_0020228</name>
</gene>
<sequence length="515" mass="56624">MGTKGSPKLSQVLQKTPKHEDRLSVCSKLCYAIGGAPNQVAGSATAFFLQIYLLDIAHITPFHASLVLFIGKVGGAITDPVAGFFISKSKKTKIGQLMPWMLGCTPFTIVSYFFMWYLPPFVAGRVIWYLIFYSLFQALTTLFEVPYCALTMSLSSDQKERDSATAYRMTMEVLGTLIGAALQGQIVASAHASDRCTVYRTANTTEYPQSLHNISSFPEPLGFLSHGAKVYMIAAGVIGGVYLLGTVILFSGVKEKDDPYALNADQAIPFFKGLGLTMKHGPYIKLTASFLLISTAVQLEQSNFVLFCTHMTELRNSFQYLVVTILVSAAVSIPFWQWFLQHFGKKSAACGISWMIPFAVMLVIVPHLSVAYVVAFVSGLSIAASLLLPWSMLPDVVDHFRLLNQHVKRPETLFYSSYVFFTKVSAGIGLGLSSASLELAGYKGGACRQSSSVIFALKILIGIVPTILILLGLFILLFYPITEKSRKETKQALEQLRRNHPSCNNLFENEGNTLI</sequence>
<name>A0A151PIK3_ALLMI</name>
<keyword evidence="5 8" id="KW-0812">Transmembrane</keyword>
<keyword evidence="6 8" id="KW-1133">Transmembrane helix</keyword>
<evidence type="ECO:0000256" key="3">
    <source>
        <dbReference type="ARBA" id="ARBA00022448"/>
    </source>
</evidence>
<dbReference type="Gene3D" id="1.20.1250.20">
    <property type="entry name" value="MFS general substrate transporter like domains"/>
    <property type="match status" value="2"/>
</dbReference>
<dbReference type="GO" id="GO:0008643">
    <property type="term" value="P:carbohydrate transport"/>
    <property type="evidence" value="ECO:0007669"/>
    <property type="project" value="InterPro"/>
</dbReference>
<comment type="caution">
    <text evidence="9">The sequence shown here is derived from an EMBL/GenBank/DDBJ whole genome shotgun (WGS) entry which is preliminary data.</text>
</comment>
<comment type="subcellular location">
    <subcellularLocation>
        <location evidence="1">Cell membrane</location>
        <topology evidence="1">Multi-pass membrane protein</topology>
    </subcellularLocation>
</comment>
<dbReference type="PANTHER" id="PTHR11328:SF30">
    <property type="entry name" value="SPHINGOSINE-1-PHOSPHATE TRANSPORTER MFSD2B"/>
    <property type="match status" value="1"/>
</dbReference>
<dbReference type="FunFam" id="1.20.1250.20:FF:000183">
    <property type="entry name" value="sodium-dependent lysophosphatidylcholine symporter 1 isoform X2"/>
    <property type="match status" value="1"/>
</dbReference>
<dbReference type="GO" id="GO:0046624">
    <property type="term" value="F:sphingolipid transporter activity"/>
    <property type="evidence" value="ECO:0007669"/>
    <property type="project" value="TreeGrafter"/>
</dbReference>
<keyword evidence="4" id="KW-1003">Cell membrane</keyword>
<keyword evidence="10" id="KW-1185">Reference proteome</keyword>
<organism evidence="9 10">
    <name type="scientific">Alligator mississippiensis</name>
    <name type="common">American alligator</name>
    <dbReference type="NCBI Taxonomy" id="8496"/>
    <lineage>
        <taxon>Eukaryota</taxon>
        <taxon>Metazoa</taxon>
        <taxon>Chordata</taxon>
        <taxon>Craniata</taxon>
        <taxon>Vertebrata</taxon>
        <taxon>Euteleostomi</taxon>
        <taxon>Archelosauria</taxon>
        <taxon>Archosauria</taxon>
        <taxon>Crocodylia</taxon>
        <taxon>Alligatoridae</taxon>
        <taxon>Alligatorinae</taxon>
        <taxon>Alligator</taxon>
    </lineage>
</organism>
<dbReference type="GO" id="GO:0015293">
    <property type="term" value="F:symporter activity"/>
    <property type="evidence" value="ECO:0007669"/>
    <property type="project" value="InterPro"/>
</dbReference>
<evidence type="ECO:0000256" key="7">
    <source>
        <dbReference type="ARBA" id="ARBA00023136"/>
    </source>
</evidence>
<accession>A0A151PIK3</accession>
<dbReference type="FunFam" id="1.20.1250.20:FF:000260">
    <property type="entry name" value="Major facilitator superfamily domain containing 2B"/>
    <property type="match status" value="1"/>
</dbReference>
<evidence type="ECO:0000313" key="9">
    <source>
        <dbReference type="EMBL" id="KYO48880.1"/>
    </source>
</evidence>
<evidence type="ECO:0000256" key="2">
    <source>
        <dbReference type="ARBA" id="ARBA00008335"/>
    </source>
</evidence>
<keyword evidence="3" id="KW-0813">Transport</keyword>
<dbReference type="eggNOG" id="KOG4830">
    <property type="taxonomic scope" value="Eukaryota"/>
</dbReference>
<dbReference type="EMBL" id="AKHW03000178">
    <property type="protein sequence ID" value="KYO48880.1"/>
    <property type="molecule type" value="Genomic_DNA"/>
</dbReference>
<dbReference type="SUPFAM" id="SSF103473">
    <property type="entry name" value="MFS general substrate transporter"/>
    <property type="match status" value="1"/>
</dbReference>
<feature type="transmembrane region" description="Helical" evidence="8">
    <location>
        <begin position="97"/>
        <end position="115"/>
    </location>
</feature>
<feature type="transmembrane region" description="Helical" evidence="8">
    <location>
        <begin position="453"/>
        <end position="479"/>
    </location>
</feature>
<evidence type="ECO:0000256" key="8">
    <source>
        <dbReference type="SAM" id="Phobius"/>
    </source>
</evidence>
<comment type="similarity">
    <text evidence="2">Belongs to the major facilitator superfamily.</text>
</comment>
<evidence type="ECO:0000256" key="4">
    <source>
        <dbReference type="ARBA" id="ARBA00022475"/>
    </source>
</evidence>
<dbReference type="Proteomes" id="UP000050525">
    <property type="component" value="Unassembled WGS sequence"/>
</dbReference>
<evidence type="ECO:0000313" key="10">
    <source>
        <dbReference type="Proteomes" id="UP000050525"/>
    </source>
</evidence>
<feature type="transmembrane region" description="Helical" evidence="8">
    <location>
        <begin position="320"/>
        <end position="340"/>
    </location>
</feature>
<feature type="transmembrane region" description="Helical" evidence="8">
    <location>
        <begin position="230"/>
        <end position="253"/>
    </location>
</feature>
<protein>
    <submittedName>
        <fullName evidence="9">Major facilitator superfamily domain-containing protein 2B</fullName>
    </submittedName>
</protein>
<reference evidence="9 10" key="1">
    <citation type="journal article" date="2012" name="Genome Biol.">
        <title>Sequencing three crocodilian genomes to illuminate the evolution of archosaurs and amniotes.</title>
        <authorList>
            <person name="St John J.A."/>
            <person name="Braun E.L."/>
            <person name="Isberg S.R."/>
            <person name="Miles L.G."/>
            <person name="Chong A.Y."/>
            <person name="Gongora J."/>
            <person name="Dalzell P."/>
            <person name="Moran C."/>
            <person name="Bed'hom B."/>
            <person name="Abzhanov A."/>
            <person name="Burgess S.C."/>
            <person name="Cooksey A.M."/>
            <person name="Castoe T.A."/>
            <person name="Crawford N.G."/>
            <person name="Densmore L.D."/>
            <person name="Drew J.C."/>
            <person name="Edwards S.V."/>
            <person name="Faircloth B.C."/>
            <person name="Fujita M.K."/>
            <person name="Greenwold M.J."/>
            <person name="Hoffmann F.G."/>
            <person name="Howard J.M."/>
            <person name="Iguchi T."/>
            <person name="Janes D.E."/>
            <person name="Khan S.Y."/>
            <person name="Kohno S."/>
            <person name="de Koning A.J."/>
            <person name="Lance S.L."/>
            <person name="McCarthy F.M."/>
            <person name="McCormack J.E."/>
            <person name="Merchant M.E."/>
            <person name="Peterson D.G."/>
            <person name="Pollock D.D."/>
            <person name="Pourmand N."/>
            <person name="Raney B.J."/>
            <person name="Roessler K.A."/>
            <person name="Sanford J.R."/>
            <person name="Sawyer R.H."/>
            <person name="Schmidt C.J."/>
            <person name="Triplett E.W."/>
            <person name="Tuberville T.D."/>
            <person name="Venegas-Anaya M."/>
            <person name="Howard J.T."/>
            <person name="Jarvis E.D."/>
            <person name="Guillette L.J.Jr."/>
            <person name="Glenn T.C."/>
            <person name="Green R.E."/>
            <person name="Ray D.A."/>
        </authorList>
    </citation>
    <scope>NUCLEOTIDE SEQUENCE [LARGE SCALE GENOMIC DNA]</scope>
    <source>
        <strain evidence="9">KSC_2009_1</strain>
    </source>
</reference>
<dbReference type="InterPro" id="IPR039672">
    <property type="entry name" value="MFS_2"/>
</dbReference>
<dbReference type="Pfam" id="PF13347">
    <property type="entry name" value="MFS_2"/>
    <property type="match status" value="1"/>
</dbReference>